<sequence length="228" mass="24491">MSFHARQLTLRALLFSALLILGYVLLTTTASAPLPVLTSPTLPSCIKSLSSLIFLTLLWLCFTVLELADSDLHPRVGEADSNSDSDSDAWDAPTPQGQASLCFSQLRVEMGLNAALALAWAAQVRGLGVLWAGHRRIGSSSRQPLSSRALSSRPPSHPLEPLSFRHTQYRSTSDTSLQPAAFGVADGMSRRVLGRVVSSLTRTLSAYFPDATAILVAYNTDLAPQLGE</sequence>
<keyword evidence="2" id="KW-0812">Transmembrane</keyword>
<protein>
    <submittedName>
        <fullName evidence="3">Uncharacterized protein</fullName>
    </submittedName>
</protein>
<gene>
    <name evidence="3" type="ORF">EHS25_003722</name>
</gene>
<keyword evidence="4" id="KW-1185">Reference proteome</keyword>
<dbReference type="Proteomes" id="UP000279259">
    <property type="component" value="Unassembled WGS sequence"/>
</dbReference>
<feature type="transmembrane region" description="Helical" evidence="2">
    <location>
        <begin position="12"/>
        <end position="34"/>
    </location>
</feature>
<dbReference type="EMBL" id="RSCD01000019">
    <property type="protein sequence ID" value="RSH85583.1"/>
    <property type="molecule type" value="Genomic_DNA"/>
</dbReference>
<comment type="caution">
    <text evidence="3">The sequence shown here is derived from an EMBL/GenBank/DDBJ whole genome shotgun (WGS) entry which is preliminary data.</text>
</comment>
<evidence type="ECO:0000256" key="1">
    <source>
        <dbReference type="SAM" id="MobiDB-lite"/>
    </source>
</evidence>
<reference evidence="3 4" key="1">
    <citation type="submission" date="2018-11" db="EMBL/GenBank/DDBJ databases">
        <title>Genome sequence of Saitozyma podzolica DSM 27192.</title>
        <authorList>
            <person name="Aliyu H."/>
            <person name="Gorte O."/>
            <person name="Ochsenreither K."/>
        </authorList>
    </citation>
    <scope>NUCLEOTIDE SEQUENCE [LARGE SCALE GENOMIC DNA]</scope>
    <source>
        <strain evidence="3 4">DSM 27192</strain>
    </source>
</reference>
<feature type="transmembrane region" description="Helical" evidence="2">
    <location>
        <begin position="46"/>
        <end position="65"/>
    </location>
</feature>
<feature type="region of interest" description="Disordered" evidence="1">
    <location>
        <begin position="139"/>
        <end position="161"/>
    </location>
</feature>
<evidence type="ECO:0000313" key="3">
    <source>
        <dbReference type="EMBL" id="RSH85583.1"/>
    </source>
</evidence>
<evidence type="ECO:0000313" key="4">
    <source>
        <dbReference type="Proteomes" id="UP000279259"/>
    </source>
</evidence>
<organism evidence="3 4">
    <name type="scientific">Saitozyma podzolica</name>
    <dbReference type="NCBI Taxonomy" id="1890683"/>
    <lineage>
        <taxon>Eukaryota</taxon>
        <taxon>Fungi</taxon>
        <taxon>Dikarya</taxon>
        <taxon>Basidiomycota</taxon>
        <taxon>Agaricomycotina</taxon>
        <taxon>Tremellomycetes</taxon>
        <taxon>Tremellales</taxon>
        <taxon>Trimorphomycetaceae</taxon>
        <taxon>Saitozyma</taxon>
    </lineage>
</organism>
<dbReference type="AlphaFoldDB" id="A0A427Y3E7"/>
<keyword evidence="2" id="KW-0472">Membrane</keyword>
<proteinExistence type="predicted"/>
<evidence type="ECO:0000256" key="2">
    <source>
        <dbReference type="SAM" id="Phobius"/>
    </source>
</evidence>
<accession>A0A427Y3E7</accession>
<feature type="compositionally biased region" description="Low complexity" evidence="1">
    <location>
        <begin position="139"/>
        <end position="154"/>
    </location>
</feature>
<name>A0A427Y3E7_9TREE</name>
<keyword evidence="2" id="KW-1133">Transmembrane helix</keyword>